<dbReference type="PRINTS" id="PR00824">
    <property type="entry name" value="HEPLIPASE"/>
</dbReference>
<comment type="caution">
    <text evidence="14">The sequence shown here is derived from an EMBL/GenBank/DDBJ whole genome shotgun (WGS) entry which is preliminary data.</text>
</comment>
<evidence type="ECO:0000256" key="3">
    <source>
        <dbReference type="ARBA" id="ARBA00022525"/>
    </source>
</evidence>
<organism evidence="14 15">
    <name type="scientific">Staurois parvus</name>
    <dbReference type="NCBI Taxonomy" id="386267"/>
    <lineage>
        <taxon>Eukaryota</taxon>
        <taxon>Metazoa</taxon>
        <taxon>Chordata</taxon>
        <taxon>Craniata</taxon>
        <taxon>Vertebrata</taxon>
        <taxon>Euteleostomi</taxon>
        <taxon>Amphibia</taxon>
        <taxon>Batrachia</taxon>
        <taxon>Anura</taxon>
        <taxon>Neobatrachia</taxon>
        <taxon>Ranoidea</taxon>
        <taxon>Ranidae</taxon>
        <taxon>Staurois</taxon>
    </lineage>
</organism>
<comment type="catalytic activity">
    <reaction evidence="10">
        <text>1,2,3-tributanoylglycerol + H2O = dibutanoylglycerol + butanoate + H(+)</text>
        <dbReference type="Rhea" id="RHEA:40475"/>
        <dbReference type="ChEBI" id="CHEBI:15377"/>
        <dbReference type="ChEBI" id="CHEBI:15378"/>
        <dbReference type="ChEBI" id="CHEBI:17968"/>
        <dbReference type="ChEBI" id="CHEBI:35020"/>
        <dbReference type="ChEBI" id="CHEBI:76478"/>
    </reaction>
    <physiologicalReaction direction="left-to-right" evidence="10">
        <dbReference type="Rhea" id="RHEA:40476"/>
    </physiologicalReaction>
</comment>
<keyword evidence="8" id="KW-0443">Lipid metabolism</keyword>
<evidence type="ECO:0000313" key="15">
    <source>
        <dbReference type="Proteomes" id="UP001162483"/>
    </source>
</evidence>
<name>A0ABN9DK65_9NEOB</name>
<evidence type="ECO:0000256" key="6">
    <source>
        <dbReference type="ARBA" id="ARBA00022801"/>
    </source>
</evidence>
<dbReference type="PANTHER" id="PTHR11610:SF2">
    <property type="entry name" value="HEPATIC TRIACYLGLYCEROL LIPASE"/>
    <property type="match status" value="1"/>
</dbReference>
<comment type="subcellular location">
    <subcellularLocation>
        <location evidence="1">Secreted</location>
    </subcellularLocation>
</comment>
<evidence type="ECO:0000256" key="8">
    <source>
        <dbReference type="ARBA" id="ARBA00023098"/>
    </source>
</evidence>
<comment type="catalytic activity">
    <reaction evidence="11">
        <text>1,2,3-tri-(9Z-octadecenoyl)-glycerol + H2O = di-(9Z)-octadecenoylglycerol + (9Z)-octadecenoate + H(+)</text>
        <dbReference type="Rhea" id="RHEA:38575"/>
        <dbReference type="ChEBI" id="CHEBI:15377"/>
        <dbReference type="ChEBI" id="CHEBI:15378"/>
        <dbReference type="ChEBI" id="CHEBI:30823"/>
        <dbReference type="ChEBI" id="CHEBI:53753"/>
        <dbReference type="ChEBI" id="CHEBI:75945"/>
    </reaction>
    <physiologicalReaction direction="left-to-right" evidence="11">
        <dbReference type="Rhea" id="RHEA:38576"/>
    </physiologicalReaction>
</comment>
<accession>A0ABN9DK65</accession>
<keyword evidence="15" id="KW-1185">Reference proteome</keyword>
<evidence type="ECO:0000256" key="7">
    <source>
        <dbReference type="ARBA" id="ARBA00022963"/>
    </source>
</evidence>
<feature type="domain" description="Lipase" evidence="13">
    <location>
        <begin position="2"/>
        <end position="288"/>
    </location>
</feature>
<evidence type="ECO:0000256" key="12">
    <source>
        <dbReference type="RuleBase" id="RU004262"/>
    </source>
</evidence>
<keyword evidence="4" id="KW-0358">Heparin-binding</keyword>
<evidence type="ECO:0000256" key="4">
    <source>
        <dbReference type="ARBA" id="ARBA00022674"/>
    </source>
</evidence>
<dbReference type="SUPFAM" id="SSF53474">
    <property type="entry name" value="alpha/beta-Hydrolases"/>
    <property type="match status" value="1"/>
</dbReference>
<dbReference type="Gene3D" id="3.40.50.1820">
    <property type="entry name" value="alpha/beta hydrolase"/>
    <property type="match status" value="1"/>
</dbReference>
<dbReference type="InterPro" id="IPR013818">
    <property type="entry name" value="Lipase"/>
</dbReference>
<evidence type="ECO:0000259" key="13">
    <source>
        <dbReference type="Pfam" id="PF00151"/>
    </source>
</evidence>
<evidence type="ECO:0000256" key="9">
    <source>
        <dbReference type="ARBA" id="ARBA00023180"/>
    </source>
</evidence>
<evidence type="ECO:0000256" key="2">
    <source>
        <dbReference type="ARBA" id="ARBA00010701"/>
    </source>
</evidence>
<proteinExistence type="inferred from homology"/>
<dbReference type="CDD" id="cd00707">
    <property type="entry name" value="Pancreat_lipase_like"/>
    <property type="match status" value="1"/>
</dbReference>
<protein>
    <recommendedName>
        <fullName evidence="13">Lipase domain-containing protein</fullName>
    </recommendedName>
</protein>
<reference evidence="14" key="1">
    <citation type="submission" date="2023-05" db="EMBL/GenBank/DDBJ databases">
        <authorList>
            <person name="Stuckert A."/>
        </authorList>
    </citation>
    <scope>NUCLEOTIDE SEQUENCE</scope>
</reference>
<dbReference type="InterPro" id="IPR000734">
    <property type="entry name" value="TAG_lipase"/>
</dbReference>
<dbReference type="EMBL" id="CATNWA010014524">
    <property type="protein sequence ID" value="CAI9572877.1"/>
    <property type="molecule type" value="Genomic_DNA"/>
</dbReference>
<keyword evidence="7" id="KW-0442">Lipid degradation</keyword>
<gene>
    <name evidence="14" type="ORF">SPARVUS_LOCUS7519205</name>
</gene>
<evidence type="ECO:0000256" key="5">
    <source>
        <dbReference type="ARBA" id="ARBA00022729"/>
    </source>
</evidence>
<comment type="similarity">
    <text evidence="2 12">Belongs to the AB hydrolase superfamily. Lipase family.</text>
</comment>
<evidence type="ECO:0000256" key="11">
    <source>
        <dbReference type="ARBA" id="ARBA00048386"/>
    </source>
</evidence>
<dbReference type="InterPro" id="IPR029058">
    <property type="entry name" value="AB_hydrolase_fold"/>
</dbReference>
<dbReference type="InterPro" id="IPR033906">
    <property type="entry name" value="Lipase_N"/>
</dbReference>
<keyword evidence="5" id="KW-0732">Signal</keyword>
<keyword evidence="3" id="KW-0964">Secreted</keyword>
<keyword evidence="9" id="KW-0325">Glycoprotein</keyword>
<evidence type="ECO:0000256" key="10">
    <source>
        <dbReference type="ARBA" id="ARBA00048377"/>
    </source>
</evidence>
<evidence type="ECO:0000256" key="1">
    <source>
        <dbReference type="ARBA" id="ARBA00004613"/>
    </source>
</evidence>
<evidence type="ECO:0000313" key="14">
    <source>
        <dbReference type="EMBL" id="CAI9572877.1"/>
    </source>
</evidence>
<sequence>MCKIVTLQLETLEQCGFNASLPLVIIVHGWSIDGYLEPWIPKMASTFKSSKKQINVIIANWLTSSHVHYAIAVQNTRFIGLEIAEFLEWLESSVQFPRSNVHLIGYSLGAHVSGFAGSYLNGSNKIGRITGLDPAGPLFEGMSGTDRLSPDDATLVDAIHTNTQQHIGLSVGINQPVGHYDFYPNGGNIQPGCQFKDIYNHLVEYGVLGFSESVKCAHERSVNLYIDSIKNEDKNPMAYECKDYDTFEKGMCLNCQKHGCVSMGYNLTSKKMYPGRRLFLKTRSLMPYKGKWSTKTD</sequence>
<dbReference type="PANTHER" id="PTHR11610">
    <property type="entry name" value="LIPASE"/>
    <property type="match status" value="1"/>
</dbReference>
<dbReference type="PRINTS" id="PR00821">
    <property type="entry name" value="TAGLIPASE"/>
</dbReference>
<dbReference type="Pfam" id="PF00151">
    <property type="entry name" value="Lipase"/>
    <property type="match status" value="1"/>
</dbReference>
<dbReference type="InterPro" id="IPR002333">
    <property type="entry name" value="Lipase_hep"/>
</dbReference>
<keyword evidence="6" id="KW-0378">Hydrolase</keyword>
<dbReference type="Proteomes" id="UP001162483">
    <property type="component" value="Unassembled WGS sequence"/>
</dbReference>